<name>A0A5P2H959_9BURK</name>
<dbReference type="AlphaFoldDB" id="A0A5P2H959"/>
<feature type="coiled-coil region" evidence="2">
    <location>
        <begin position="131"/>
        <end position="158"/>
    </location>
</feature>
<protein>
    <submittedName>
        <fullName evidence="8">Efflux RND transporter periplasmic adaptor subunit</fullName>
    </submittedName>
</protein>
<dbReference type="InterPro" id="IPR058624">
    <property type="entry name" value="MdtA-like_HH"/>
</dbReference>
<evidence type="ECO:0000256" key="4">
    <source>
        <dbReference type="SAM" id="Phobius"/>
    </source>
</evidence>
<feature type="transmembrane region" description="Helical" evidence="4">
    <location>
        <begin position="30"/>
        <end position="47"/>
    </location>
</feature>
<feature type="region of interest" description="Disordered" evidence="3">
    <location>
        <begin position="1"/>
        <end position="24"/>
    </location>
</feature>
<evidence type="ECO:0000259" key="7">
    <source>
        <dbReference type="Pfam" id="PF25944"/>
    </source>
</evidence>
<comment type="similarity">
    <text evidence="1">Belongs to the membrane fusion protein (MFP) (TC 8.A.1) family.</text>
</comment>
<evidence type="ECO:0000259" key="5">
    <source>
        <dbReference type="Pfam" id="PF25876"/>
    </source>
</evidence>
<dbReference type="SUPFAM" id="SSF111369">
    <property type="entry name" value="HlyD-like secretion proteins"/>
    <property type="match status" value="1"/>
</dbReference>
<dbReference type="Gene3D" id="1.10.287.470">
    <property type="entry name" value="Helix hairpin bin"/>
    <property type="match status" value="1"/>
</dbReference>
<dbReference type="GO" id="GO:0046677">
    <property type="term" value="P:response to antibiotic"/>
    <property type="evidence" value="ECO:0007669"/>
    <property type="project" value="TreeGrafter"/>
</dbReference>
<dbReference type="Gene3D" id="2.40.50.100">
    <property type="match status" value="1"/>
</dbReference>
<keyword evidence="4" id="KW-0812">Transmembrane</keyword>
<dbReference type="OrthoDB" id="9783047at2"/>
<dbReference type="Pfam" id="PF25944">
    <property type="entry name" value="Beta-barrel_RND"/>
    <property type="match status" value="1"/>
</dbReference>
<sequence length="431" mass="45853">MDTELQQTDAKPLSRGGNSDTGRQRALRRTAIAVGILVALAAVGWGFQQRGKTAPAAQQGTALPEVTVATPLVRDLEARLGALGQFSAVQRVELRAQVGGPLVGIHFKDGDVVQKGALLFTIESRPYDIRLAQARAQLETAKARLVLAESEFQRAQALERTSAGSVQNLEQRTADRQVAQAAVAEARSAVDDAQFDVDRCRIVAPFTGRIGTHLVSIGNLISGSRAATSATTLLATLVSLDPIYFDFDISEADYQLLSTYRSKAADKKVALTNTVEIALGTERTYSRKGVLDFINNVLDRSSGTIRARATVANPDYRLTPGEFARVRLALDQPTATMLVPDRAVLPDQSQFIVLTVTPDGTVAPKIVQVGDVRDGLRVIRGGLAANDRVIIGGIPYAAPGAKVAVKTGEIRLDSPTPANADANAPATGSKR</sequence>
<dbReference type="InterPro" id="IPR058625">
    <property type="entry name" value="MdtA-like_BSH"/>
</dbReference>
<evidence type="ECO:0000313" key="9">
    <source>
        <dbReference type="Proteomes" id="UP000322822"/>
    </source>
</evidence>
<feature type="domain" description="Multidrug resistance protein MdtA-like barrel-sandwich hybrid" evidence="6">
    <location>
        <begin position="91"/>
        <end position="231"/>
    </location>
</feature>
<feature type="region of interest" description="Disordered" evidence="3">
    <location>
        <begin position="410"/>
        <end position="431"/>
    </location>
</feature>
<accession>A0A5P2H959</accession>
<dbReference type="Pfam" id="PF25917">
    <property type="entry name" value="BSH_RND"/>
    <property type="match status" value="1"/>
</dbReference>
<dbReference type="PANTHER" id="PTHR30158">
    <property type="entry name" value="ACRA/E-RELATED COMPONENT OF DRUG EFFLUX TRANSPORTER"/>
    <property type="match status" value="1"/>
</dbReference>
<keyword evidence="4" id="KW-0472">Membrane</keyword>
<gene>
    <name evidence="8" type="ORF">FOB72_18410</name>
</gene>
<dbReference type="InterPro" id="IPR058626">
    <property type="entry name" value="MdtA-like_b-barrel"/>
</dbReference>
<feature type="compositionally biased region" description="Low complexity" evidence="3">
    <location>
        <begin position="415"/>
        <end position="431"/>
    </location>
</feature>
<dbReference type="GO" id="GO:0005886">
    <property type="term" value="C:plasma membrane"/>
    <property type="evidence" value="ECO:0007669"/>
    <property type="project" value="TreeGrafter"/>
</dbReference>
<dbReference type="GO" id="GO:0030313">
    <property type="term" value="C:cell envelope"/>
    <property type="evidence" value="ECO:0007669"/>
    <property type="project" value="UniProtKB-SubCell"/>
</dbReference>
<dbReference type="Pfam" id="PF25876">
    <property type="entry name" value="HH_MFP_RND"/>
    <property type="match status" value="1"/>
</dbReference>
<dbReference type="GO" id="GO:0022857">
    <property type="term" value="F:transmembrane transporter activity"/>
    <property type="evidence" value="ECO:0007669"/>
    <property type="project" value="InterPro"/>
</dbReference>
<evidence type="ECO:0000313" key="8">
    <source>
        <dbReference type="EMBL" id="QET04134.1"/>
    </source>
</evidence>
<evidence type="ECO:0000256" key="1">
    <source>
        <dbReference type="ARBA" id="ARBA00009477"/>
    </source>
</evidence>
<organism evidence="8 9">
    <name type="scientific">Cupriavidus pauculus</name>
    <dbReference type="NCBI Taxonomy" id="82633"/>
    <lineage>
        <taxon>Bacteria</taxon>
        <taxon>Pseudomonadati</taxon>
        <taxon>Pseudomonadota</taxon>
        <taxon>Betaproteobacteria</taxon>
        <taxon>Burkholderiales</taxon>
        <taxon>Burkholderiaceae</taxon>
        <taxon>Cupriavidus</taxon>
    </lineage>
</organism>
<reference evidence="8 9" key="1">
    <citation type="submission" date="2019-09" db="EMBL/GenBank/DDBJ databases">
        <title>FDA dAtabase for Regulatory Grade micrObial Sequences (FDA-ARGOS): Supporting development and validation of Infectious Disease Dx tests.</title>
        <authorList>
            <person name="Sciortino C."/>
            <person name="Tallon L."/>
            <person name="Sadzewicz L."/>
            <person name="Vavikolanu K."/>
            <person name="Mehta A."/>
            <person name="Aluvathingal J."/>
            <person name="Nadendla S."/>
            <person name="Nandy P."/>
            <person name="Geyer C."/>
            <person name="Yan Y."/>
            <person name="Sichtig H."/>
        </authorList>
    </citation>
    <scope>NUCLEOTIDE SEQUENCE [LARGE SCALE GENOMIC DNA]</scope>
    <source>
        <strain evidence="8 9">FDAARGOS_664</strain>
    </source>
</reference>
<feature type="domain" description="Multidrug resistance protein MdtA-like beta-barrel" evidence="7">
    <location>
        <begin position="242"/>
        <end position="331"/>
    </location>
</feature>
<proteinExistence type="inferred from homology"/>
<evidence type="ECO:0000256" key="2">
    <source>
        <dbReference type="SAM" id="Coils"/>
    </source>
</evidence>
<evidence type="ECO:0000259" key="6">
    <source>
        <dbReference type="Pfam" id="PF25917"/>
    </source>
</evidence>
<keyword evidence="2" id="KW-0175">Coiled coil</keyword>
<dbReference type="Proteomes" id="UP000322822">
    <property type="component" value="Chromosome 2"/>
</dbReference>
<feature type="domain" description="Multidrug resistance protein MdtA-like alpha-helical hairpin" evidence="5">
    <location>
        <begin position="131"/>
        <end position="197"/>
    </location>
</feature>
<evidence type="ECO:0000256" key="3">
    <source>
        <dbReference type="SAM" id="MobiDB-lite"/>
    </source>
</evidence>
<keyword evidence="4" id="KW-1133">Transmembrane helix</keyword>
<dbReference type="PANTHER" id="PTHR30158:SF24">
    <property type="entry name" value="HLYD FAMILY SECRETION PROTEIN"/>
    <property type="match status" value="1"/>
</dbReference>
<dbReference type="Gene3D" id="2.40.30.170">
    <property type="match status" value="1"/>
</dbReference>
<dbReference type="EMBL" id="CP044067">
    <property type="protein sequence ID" value="QET04134.1"/>
    <property type="molecule type" value="Genomic_DNA"/>
</dbReference>
<dbReference type="Gene3D" id="2.40.420.20">
    <property type="match status" value="1"/>
</dbReference>
<dbReference type="NCBIfam" id="TIGR01730">
    <property type="entry name" value="RND_mfp"/>
    <property type="match status" value="1"/>
</dbReference>
<dbReference type="InterPro" id="IPR006143">
    <property type="entry name" value="RND_pump_MFP"/>
</dbReference>